<evidence type="ECO:0000259" key="4">
    <source>
        <dbReference type="PROSITE" id="PS50075"/>
    </source>
</evidence>
<dbReference type="InterPro" id="IPR003231">
    <property type="entry name" value="ACP"/>
</dbReference>
<reference evidence="6" key="1">
    <citation type="journal article" date="2019" name="Int. J. Syst. Evol. Microbiol.">
        <title>The Global Catalogue of Microorganisms (GCM) 10K type strain sequencing project: providing services to taxonomists for standard genome sequencing and annotation.</title>
        <authorList>
            <consortium name="The Broad Institute Genomics Platform"/>
            <consortium name="The Broad Institute Genome Sequencing Center for Infectious Disease"/>
            <person name="Wu L."/>
            <person name="Ma J."/>
        </authorList>
    </citation>
    <scope>NUCLEOTIDE SEQUENCE [LARGE SCALE GENOMIC DNA]</scope>
    <source>
        <strain evidence="6">CGMCC-1.15741</strain>
    </source>
</reference>
<proteinExistence type="predicted"/>
<dbReference type="PANTHER" id="PTHR20863">
    <property type="entry name" value="ACYL CARRIER PROTEIN"/>
    <property type="match status" value="1"/>
</dbReference>
<evidence type="ECO:0000256" key="1">
    <source>
        <dbReference type="ARBA" id="ARBA00022450"/>
    </source>
</evidence>
<keyword evidence="3" id="KW-0732">Signal</keyword>
<comment type="caution">
    <text evidence="5">The sequence shown here is derived from an EMBL/GenBank/DDBJ whole genome shotgun (WGS) entry which is preliminary data.</text>
</comment>
<dbReference type="Pfam" id="PF00550">
    <property type="entry name" value="PP-binding"/>
    <property type="match status" value="1"/>
</dbReference>
<dbReference type="InterPro" id="IPR036736">
    <property type="entry name" value="ACP-like_sf"/>
</dbReference>
<keyword evidence="6" id="KW-1185">Reference proteome</keyword>
<keyword evidence="2" id="KW-0597">Phosphoprotein</keyword>
<feature type="domain" description="Carrier" evidence="4">
    <location>
        <begin position="24"/>
        <end position="98"/>
    </location>
</feature>
<feature type="chain" id="PRO_5045653804" evidence="3">
    <location>
        <begin position="24"/>
        <end position="98"/>
    </location>
</feature>
<accession>A0ABW1SC96</accession>
<dbReference type="Proteomes" id="UP001596303">
    <property type="component" value="Unassembled WGS sequence"/>
</dbReference>
<dbReference type="RefSeq" id="WP_377379500.1">
    <property type="nucleotide sequence ID" value="NZ_JBHSSW010000017.1"/>
</dbReference>
<keyword evidence="1" id="KW-0596">Phosphopantetheine</keyword>
<evidence type="ECO:0000313" key="5">
    <source>
        <dbReference type="EMBL" id="MFC6198892.1"/>
    </source>
</evidence>
<dbReference type="InterPro" id="IPR009081">
    <property type="entry name" value="PP-bd_ACP"/>
</dbReference>
<protein>
    <submittedName>
        <fullName evidence="5">Acyl carrier protein</fullName>
    </submittedName>
</protein>
<organism evidence="5 6">
    <name type="scientific">Ponticaulis profundi</name>
    <dbReference type="NCBI Taxonomy" id="2665222"/>
    <lineage>
        <taxon>Bacteria</taxon>
        <taxon>Pseudomonadati</taxon>
        <taxon>Pseudomonadota</taxon>
        <taxon>Alphaproteobacteria</taxon>
        <taxon>Hyphomonadales</taxon>
        <taxon>Hyphomonadaceae</taxon>
        <taxon>Ponticaulis</taxon>
    </lineage>
</organism>
<dbReference type="Gene3D" id="1.10.1200.10">
    <property type="entry name" value="ACP-like"/>
    <property type="match status" value="1"/>
</dbReference>
<feature type="signal peptide" evidence="3">
    <location>
        <begin position="1"/>
        <end position="23"/>
    </location>
</feature>
<dbReference type="PROSITE" id="PS50075">
    <property type="entry name" value="CARRIER"/>
    <property type="match status" value="1"/>
</dbReference>
<gene>
    <name evidence="5" type="ORF">ACFQDM_12435</name>
</gene>
<evidence type="ECO:0000256" key="2">
    <source>
        <dbReference type="ARBA" id="ARBA00022553"/>
    </source>
</evidence>
<evidence type="ECO:0000313" key="6">
    <source>
        <dbReference type="Proteomes" id="UP001596303"/>
    </source>
</evidence>
<dbReference type="PANTHER" id="PTHR20863:SF76">
    <property type="entry name" value="CARRIER DOMAIN-CONTAINING PROTEIN"/>
    <property type="match status" value="1"/>
</dbReference>
<name>A0ABW1SC96_9PROT</name>
<dbReference type="SUPFAM" id="SSF47336">
    <property type="entry name" value="ACP-like"/>
    <property type="match status" value="1"/>
</dbReference>
<sequence>MQSVFRVSAFLAICAVLSPSVTADPIDNEVMGVIAQELNLPSESILPLDDLKADLGADELDLVEIHQELEEVFGISISKQEFESCETVGDLVHVITDM</sequence>
<evidence type="ECO:0000256" key="3">
    <source>
        <dbReference type="SAM" id="SignalP"/>
    </source>
</evidence>
<dbReference type="EMBL" id="JBHSSW010000017">
    <property type="protein sequence ID" value="MFC6198892.1"/>
    <property type="molecule type" value="Genomic_DNA"/>
</dbReference>